<feature type="region of interest" description="Disordered" evidence="3">
    <location>
        <begin position="1"/>
        <end position="37"/>
    </location>
</feature>
<evidence type="ECO:0000313" key="6">
    <source>
        <dbReference type="Proteomes" id="UP000075886"/>
    </source>
</evidence>
<proteinExistence type="predicted"/>
<dbReference type="VEuPathDB" id="VectorBase:AFAF011610"/>
<dbReference type="SUPFAM" id="SSF54928">
    <property type="entry name" value="RNA-binding domain, RBD"/>
    <property type="match status" value="1"/>
</dbReference>
<reference evidence="6" key="1">
    <citation type="submission" date="2014-01" db="EMBL/GenBank/DDBJ databases">
        <title>The Genome Sequence of Anopheles farauti FAR1 (V2).</title>
        <authorList>
            <consortium name="The Broad Institute Genomics Platform"/>
            <person name="Neafsey D.E."/>
            <person name="Besansky N."/>
            <person name="Howell P."/>
            <person name="Walton C."/>
            <person name="Young S.K."/>
            <person name="Zeng Q."/>
            <person name="Gargeya S."/>
            <person name="Fitzgerald M."/>
            <person name="Haas B."/>
            <person name="Abouelleil A."/>
            <person name="Allen A.W."/>
            <person name="Alvarado L."/>
            <person name="Arachchi H.M."/>
            <person name="Berlin A.M."/>
            <person name="Chapman S.B."/>
            <person name="Gainer-Dewar J."/>
            <person name="Goldberg J."/>
            <person name="Griggs A."/>
            <person name="Gujja S."/>
            <person name="Hansen M."/>
            <person name="Howarth C."/>
            <person name="Imamovic A."/>
            <person name="Ireland A."/>
            <person name="Larimer J."/>
            <person name="McCowan C."/>
            <person name="Murphy C."/>
            <person name="Pearson M."/>
            <person name="Poon T.W."/>
            <person name="Priest M."/>
            <person name="Roberts A."/>
            <person name="Saif S."/>
            <person name="Shea T."/>
            <person name="Sisk P."/>
            <person name="Sykes S."/>
            <person name="Wortman J."/>
            <person name="Nusbaum C."/>
            <person name="Birren B."/>
        </authorList>
    </citation>
    <scope>NUCLEOTIDE SEQUENCE [LARGE SCALE GENOMIC DNA]</scope>
    <source>
        <strain evidence="6">FAR1</strain>
    </source>
</reference>
<dbReference type="EMBL" id="AXCN02000973">
    <property type="status" value="NOT_ANNOTATED_CDS"/>
    <property type="molecule type" value="Genomic_DNA"/>
</dbReference>
<evidence type="ECO:0000256" key="2">
    <source>
        <dbReference type="PROSITE-ProRule" id="PRU00176"/>
    </source>
</evidence>
<accession>A0A182QJP0</accession>
<reference evidence="5" key="2">
    <citation type="submission" date="2020-05" db="UniProtKB">
        <authorList>
            <consortium name="EnsemblMetazoa"/>
        </authorList>
    </citation>
    <scope>IDENTIFICATION</scope>
    <source>
        <strain evidence="5">FAR1</strain>
    </source>
</reference>
<dbReference type="Pfam" id="PF00076">
    <property type="entry name" value="RRM_1"/>
    <property type="match status" value="1"/>
</dbReference>
<dbReference type="Proteomes" id="UP000075886">
    <property type="component" value="Unassembled WGS sequence"/>
</dbReference>
<dbReference type="InterPro" id="IPR000504">
    <property type="entry name" value="RRM_dom"/>
</dbReference>
<dbReference type="InterPro" id="IPR012677">
    <property type="entry name" value="Nucleotide-bd_a/b_plait_sf"/>
</dbReference>
<feature type="region of interest" description="Disordered" evidence="3">
    <location>
        <begin position="564"/>
        <end position="611"/>
    </location>
</feature>
<keyword evidence="1 2" id="KW-0694">RNA-binding</keyword>
<dbReference type="SMART" id="SM00360">
    <property type="entry name" value="RRM"/>
    <property type="match status" value="1"/>
</dbReference>
<sequence>MEERQRPTASGTSVVQSELSAEEEEEEEEEEINRSNQLPMCVQPGVCKKTKGQQRLNVMQCRASISSRYSLLPHGGGGGVGAAPPYRCQQSVSPRPPLGKAAGEGFNVDSGFETSDFDFTDFAEEMLPSRDFIQPLSLEQDGLAGDGRGIPFRTGTADRRCSGLSARRMSDCPRRMLNLLHGAKHRRKSRISFDFSSDLHQAEKSVQTSPIKHPNKNWRFEDARKAILVEMEAVGQVRKPHVLLLRFPDPQLSKDIVQGFSASIENVIFHRPATPRYCVVHLKPEADVDSVMKHIARIPFGAGKIMVERKTRNADQKPVVQPEDIDPYTLFIGNLPNVVTVQTVKQMFPAAKRIDIGHAQRIKHTRYAFIRFTNVEEAIQAFKANHNKVIDGKNIIIRFRRHNAPIALPEDTTTPKTPKRQKAGGQQPQLVVSVEQRPKRLSLVPASAPGHSGTLSTIKTEILDEDAPDGCPVGTNVKRYAGGGAGGPLCVIKSEPDDTDIEDSLEEEEDVDNIRDFLEEQEEEEGLNLDEINPDENYCEDDDTDIDSFGKNYWTLEQLRRNAADNGSGSVKNEEQDMESATKTTSTMLIKRKEHKPPSTTIKTKRRDDQLNDLFSCLEPDDDLSL</sequence>
<organism evidence="5 6">
    <name type="scientific">Anopheles farauti</name>
    <dbReference type="NCBI Taxonomy" id="69004"/>
    <lineage>
        <taxon>Eukaryota</taxon>
        <taxon>Metazoa</taxon>
        <taxon>Ecdysozoa</taxon>
        <taxon>Arthropoda</taxon>
        <taxon>Hexapoda</taxon>
        <taxon>Insecta</taxon>
        <taxon>Pterygota</taxon>
        <taxon>Neoptera</taxon>
        <taxon>Endopterygota</taxon>
        <taxon>Diptera</taxon>
        <taxon>Nematocera</taxon>
        <taxon>Culicoidea</taxon>
        <taxon>Culicidae</taxon>
        <taxon>Anophelinae</taxon>
        <taxon>Anopheles</taxon>
    </lineage>
</organism>
<dbReference type="AlphaFoldDB" id="A0A182QJP0"/>
<feature type="domain" description="RRM" evidence="4">
    <location>
        <begin position="328"/>
        <end position="402"/>
    </location>
</feature>
<protein>
    <recommendedName>
        <fullName evidence="4">RRM domain-containing protein</fullName>
    </recommendedName>
</protein>
<dbReference type="STRING" id="69004.A0A182QJP0"/>
<feature type="compositionally biased region" description="Acidic residues" evidence="3">
    <location>
        <begin position="20"/>
        <end position="31"/>
    </location>
</feature>
<evidence type="ECO:0000256" key="3">
    <source>
        <dbReference type="SAM" id="MobiDB-lite"/>
    </source>
</evidence>
<evidence type="ECO:0000313" key="5">
    <source>
        <dbReference type="EnsemblMetazoa" id="AFAF011610-PA"/>
    </source>
</evidence>
<feature type="region of interest" description="Disordered" evidence="3">
    <location>
        <begin position="408"/>
        <end position="429"/>
    </location>
</feature>
<dbReference type="Gene3D" id="3.30.70.330">
    <property type="match status" value="1"/>
</dbReference>
<dbReference type="PROSITE" id="PS50102">
    <property type="entry name" value="RRM"/>
    <property type="match status" value="1"/>
</dbReference>
<feature type="compositionally biased region" description="Polar residues" evidence="3">
    <location>
        <begin position="7"/>
        <end position="19"/>
    </location>
</feature>
<dbReference type="GO" id="GO:0003723">
    <property type="term" value="F:RNA binding"/>
    <property type="evidence" value="ECO:0007669"/>
    <property type="project" value="UniProtKB-UniRule"/>
</dbReference>
<name>A0A182QJP0_9DIPT</name>
<evidence type="ECO:0000259" key="4">
    <source>
        <dbReference type="PROSITE" id="PS50102"/>
    </source>
</evidence>
<feature type="compositionally biased region" description="Polar residues" evidence="3">
    <location>
        <begin position="579"/>
        <end position="588"/>
    </location>
</feature>
<dbReference type="InterPro" id="IPR035979">
    <property type="entry name" value="RBD_domain_sf"/>
</dbReference>
<evidence type="ECO:0000256" key="1">
    <source>
        <dbReference type="ARBA" id="ARBA00022884"/>
    </source>
</evidence>
<dbReference type="EnsemblMetazoa" id="AFAF011610-RA">
    <property type="protein sequence ID" value="AFAF011610-PA"/>
    <property type="gene ID" value="AFAF011610"/>
</dbReference>
<keyword evidence="6" id="KW-1185">Reference proteome</keyword>
<dbReference type="CDD" id="cd00590">
    <property type="entry name" value="RRM_SF"/>
    <property type="match status" value="1"/>
</dbReference>